<protein>
    <recommendedName>
        <fullName evidence="12">Peptidase A1 domain-containing protein</fullName>
    </recommendedName>
</protein>
<evidence type="ECO:0000256" key="3">
    <source>
        <dbReference type="ARBA" id="ARBA00022685"/>
    </source>
</evidence>
<dbReference type="GO" id="GO:0031505">
    <property type="term" value="P:fungal-type cell wall organization"/>
    <property type="evidence" value="ECO:0007669"/>
    <property type="project" value="TreeGrafter"/>
</dbReference>
<evidence type="ECO:0000256" key="7">
    <source>
        <dbReference type="ARBA" id="ARBA00023145"/>
    </source>
</evidence>
<evidence type="ECO:0000259" key="12">
    <source>
        <dbReference type="PROSITE" id="PS51767"/>
    </source>
</evidence>
<dbReference type="InterPro" id="IPR021109">
    <property type="entry name" value="Peptidase_aspartic_dom_sf"/>
</dbReference>
<keyword evidence="5 10" id="KW-0064">Aspartyl protease</keyword>
<evidence type="ECO:0000313" key="14">
    <source>
        <dbReference type="Proteomes" id="UP000301737"/>
    </source>
</evidence>
<keyword evidence="3" id="KW-0165">Cleavage on pair of basic residues</keyword>
<proteinExistence type="inferred from homology"/>
<name>A0A4C2E903_9SACH</name>
<dbReference type="InterPro" id="IPR001461">
    <property type="entry name" value="Aspartic_peptidase_A1"/>
</dbReference>
<dbReference type="Gene3D" id="2.40.70.10">
    <property type="entry name" value="Acid Proteases"/>
    <property type="match status" value="2"/>
</dbReference>
<dbReference type="PROSITE" id="PS51767">
    <property type="entry name" value="PEPTIDASE_A1"/>
    <property type="match status" value="1"/>
</dbReference>
<dbReference type="GO" id="GO:0005576">
    <property type="term" value="C:extracellular region"/>
    <property type="evidence" value="ECO:0007669"/>
    <property type="project" value="TreeGrafter"/>
</dbReference>
<dbReference type="PANTHER" id="PTHR47965">
    <property type="entry name" value="ASPARTYL PROTEASE-RELATED"/>
    <property type="match status" value="1"/>
</dbReference>
<keyword evidence="7" id="KW-0865">Zymogen</keyword>
<reference evidence="13 14" key="1">
    <citation type="submission" date="2019-01" db="EMBL/GenBank/DDBJ databases">
        <title>Draft Genome Sequencing of Zygosaccharomyces mellis Ca-7.</title>
        <authorList>
            <person name="Shiwa Y."/>
            <person name="Kanesaki Y."/>
            <person name="Ishige T."/>
            <person name="Mura K."/>
            <person name="Hori T."/>
            <person name="Tamura T."/>
        </authorList>
    </citation>
    <scope>NUCLEOTIDE SEQUENCE [LARGE SCALE GENOMIC DNA]</scope>
    <source>
        <strain evidence="13 14">Ca-7</strain>
    </source>
</reference>
<evidence type="ECO:0000256" key="5">
    <source>
        <dbReference type="ARBA" id="ARBA00022750"/>
    </source>
</evidence>
<comment type="similarity">
    <text evidence="1 10">Belongs to the peptidase A1 family.</text>
</comment>
<accession>A0A4C2E903</accession>
<keyword evidence="4 11" id="KW-0732">Signal</keyword>
<evidence type="ECO:0000313" key="13">
    <source>
        <dbReference type="EMBL" id="GCF00666.1"/>
    </source>
</evidence>
<dbReference type="GO" id="GO:0004190">
    <property type="term" value="F:aspartic-type endopeptidase activity"/>
    <property type="evidence" value="ECO:0007669"/>
    <property type="project" value="UniProtKB-KW"/>
</dbReference>
<dbReference type="SUPFAM" id="SSF50630">
    <property type="entry name" value="Acid proteases"/>
    <property type="match status" value="1"/>
</dbReference>
<feature type="signal peptide" evidence="11">
    <location>
        <begin position="1"/>
        <end position="23"/>
    </location>
</feature>
<organism evidence="13 14">
    <name type="scientific">Zygosaccharomyces mellis</name>
    <dbReference type="NCBI Taxonomy" id="42258"/>
    <lineage>
        <taxon>Eukaryota</taxon>
        <taxon>Fungi</taxon>
        <taxon>Dikarya</taxon>
        <taxon>Ascomycota</taxon>
        <taxon>Saccharomycotina</taxon>
        <taxon>Saccharomycetes</taxon>
        <taxon>Saccharomycetales</taxon>
        <taxon>Saccharomycetaceae</taxon>
        <taxon>Zygosaccharomyces</taxon>
    </lineage>
</organism>
<dbReference type="GO" id="GO:0006508">
    <property type="term" value="P:proteolysis"/>
    <property type="evidence" value="ECO:0007669"/>
    <property type="project" value="UniProtKB-KW"/>
</dbReference>
<dbReference type="GO" id="GO:0009277">
    <property type="term" value="C:fungal-type cell wall"/>
    <property type="evidence" value="ECO:0007669"/>
    <property type="project" value="TreeGrafter"/>
</dbReference>
<keyword evidence="2 10" id="KW-0645">Protease</keyword>
<dbReference type="AlphaFoldDB" id="A0A4C2E903"/>
<feature type="active site" evidence="9">
    <location>
        <position position="339"/>
    </location>
</feature>
<dbReference type="Pfam" id="PF00026">
    <property type="entry name" value="Asp"/>
    <property type="match status" value="1"/>
</dbReference>
<dbReference type="OrthoDB" id="771136at2759"/>
<evidence type="ECO:0000256" key="2">
    <source>
        <dbReference type="ARBA" id="ARBA00022670"/>
    </source>
</evidence>
<evidence type="ECO:0000256" key="11">
    <source>
        <dbReference type="SAM" id="SignalP"/>
    </source>
</evidence>
<keyword evidence="8" id="KW-0325">Glycoprotein</keyword>
<evidence type="ECO:0000256" key="4">
    <source>
        <dbReference type="ARBA" id="ARBA00022729"/>
    </source>
</evidence>
<dbReference type="PROSITE" id="PS00141">
    <property type="entry name" value="ASP_PROTEASE"/>
    <property type="match status" value="2"/>
</dbReference>
<dbReference type="InterPro" id="IPR001969">
    <property type="entry name" value="Aspartic_peptidase_AS"/>
</dbReference>
<evidence type="ECO:0000256" key="10">
    <source>
        <dbReference type="RuleBase" id="RU000454"/>
    </source>
</evidence>
<keyword evidence="14" id="KW-1185">Reference proteome</keyword>
<evidence type="ECO:0000256" key="9">
    <source>
        <dbReference type="PIRSR" id="PIRSR601461-1"/>
    </source>
</evidence>
<dbReference type="InterPro" id="IPR033121">
    <property type="entry name" value="PEPTIDASE_A1"/>
</dbReference>
<dbReference type="Proteomes" id="UP000301737">
    <property type="component" value="Unassembled WGS sequence"/>
</dbReference>
<evidence type="ECO:0000256" key="8">
    <source>
        <dbReference type="ARBA" id="ARBA00023180"/>
    </source>
</evidence>
<keyword evidence="6 10" id="KW-0378">Hydrolase</keyword>
<dbReference type="CDD" id="cd05474">
    <property type="entry name" value="SAP_like"/>
    <property type="match status" value="1"/>
</dbReference>
<dbReference type="PRINTS" id="PR00792">
    <property type="entry name" value="PEPSIN"/>
</dbReference>
<feature type="chain" id="PRO_5020220542" description="Peptidase A1 domain-containing protein" evidence="11">
    <location>
        <begin position="24"/>
        <end position="487"/>
    </location>
</feature>
<dbReference type="EMBL" id="BIMX01000020">
    <property type="protein sequence ID" value="GCF00666.1"/>
    <property type="molecule type" value="Genomic_DNA"/>
</dbReference>
<dbReference type="PANTHER" id="PTHR47965:SF12">
    <property type="entry name" value="ASPARTIC PROTEINASE 3-RELATED"/>
    <property type="match status" value="1"/>
</dbReference>
<feature type="domain" description="Peptidase A1" evidence="12">
    <location>
        <begin position="72"/>
        <end position="444"/>
    </location>
</feature>
<gene>
    <name evidence="13" type="ORF">ZYGM_002733</name>
</gene>
<evidence type="ECO:0000256" key="6">
    <source>
        <dbReference type="ARBA" id="ARBA00022801"/>
    </source>
</evidence>
<feature type="active site" evidence="9">
    <location>
        <position position="90"/>
    </location>
</feature>
<dbReference type="InterPro" id="IPR033876">
    <property type="entry name" value="SAP-like"/>
</dbReference>
<sequence>MKLSSNILNFGFFAAGAAQVALADNGGGVGRIPFSKHYGKNAEEALQNVPLERAAGNKNEGMVDITNQNVYYSANIYLGTPGQELSVILDTGSSDLWVPQSGGFHCPRSSEEVAKGNGSTIASQLSSVARAEGGPSPSFTTTLIGPSLAARDEQPDCQSVTGNFDPSSSSSFKKNNTVDGFSIQYGDYSYANGYWATDDLSVGDIAVKNMTVAVADDTNSSVAVFGISYRGLESSIYSGNLQDPHEYENFPYLLKDQGIVKRNAYSLYLNSPSASDGSILFGGVDHDKYSGNLYTLPILETNGDSDPWERFVVTVQGVGIKGSQEQTTLTTTPFVGLLDSGTTAVYLPEPVAQMIANAYNGFFDDDPEVQAYIIPCPSDDEKLVFNFGGFNIETSLDNYISGSSDGQCLLNIIPTDGYMGILGDFFLRDAYVIYDMDNNEISLAQAKFDSSENIEAITGPIPGATRAPGYSQIFSGPEPFQTGGNIF</sequence>
<comment type="caution">
    <text evidence="13">The sequence shown here is derived from an EMBL/GenBank/DDBJ whole genome shotgun (WGS) entry which is preliminary data.</text>
</comment>
<evidence type="ECO:0000256" key="1">
    <source>
        <dbReference type="ARBA" id="ARBA00007447"/>
    </source>
</evidence>